<sequence>MPPAGRKGKASSAAASNSVGASYTPVPLPLPVPATSARAMPAATAAQPAAAAGRKRKLDDKNAQKYYAVRAGARPGIYLTWHECQAQIAGFKGAQFKSFIRREDAAAFVAGLNPEGGAKDKGEPRFYAVAIGKYPGIYTDWSEASKAIVGAKGPKYKKFPTRAEAADYIRMYANDATRQALSGANGNTAVATSARAHAQAQDYDDDNDEEEEDDDDDDEEDAAQILQPATKRSKQSAGTSTASTSGLLDIYTDGSSLGNGQHGASAGIGVFFGADDKRNISERLKGPMQTNQRAELTAILRALQSVPVTQSVRIFSDSTYSINCISEWYKSWASNGWRTRSGEQVMNQDIIKAVRSFIDSRDKSGTTTMFRWVKGHSADSGNAAADQLAVQGARQRT</sequence>
<dbReference type="PANTHER" id="PTHR10642:SF26">
    <property type="entry name" value="RIBONUCLEASE H1"/>
    <property type="match status" value="1"/>
</dbReference>
<accession>A0ABP0BVE6</accession>
<protein>
    <recommendedName>
        <fullName evidence="3">ribonuclease H</fullName>
        <ecNumber evidence="3">3.1.26.4</ecNumber>
    </recommendedName>
</protein>
<dbReference type="InterPro" id="IPR011320">
    <property type="entry name" value="RNase_H1_N"/>
</dbReference>
<evidence type="ECO:0000256" key="4">
    <source>
        <dbReference type="ARBA" id="ARBA00022722"/>
    </source>
</evidence>
<feature type="region of interest" description="Disordered" evidence="8">
    <location>
        <begin position="226"/>
        <end position="245"/>
    </location>
</feature>
<keyword evidence="11" id="KW-1185">Reference proteome</keyword>
<comment type="similarity">
    <text evidence="2">Belongs to the RNase H family.</text>
</comment>
<keyword evidence="7" id="KW-0378">Hydrolase</keyword>
<evidence type="ECO:0000259" key="9">
    <source>
        <dbReference type="PROSITE" id="PS50879"/>
    </source>
</evidence>
<reference evidence="10 11" key="1">
    <citation type="submission" date="2024-01" db="EMBL/GenBank/DDBJ databases">
        <authorList>
            <person name="Allen C."/>
            <person name="Tagirdzhanova G."/>
        </authorList>
    </citation>
    <scope>NUCLEOTIDE SEQUENCE [LARGE SCALE GENOMIC DNA]</scope>
</reference>
<evidence type="ECO:0000256" key="5">
    <source>
        <dbReference type="ARBA" id="ARBA00022723"/>
    </source>
</evidence>
<dbReference type="CDD" id="cd09280">
    <property type="entry name" value="RNase_HI_eukaryote_like"/>
    <property type="match status" value="1"/>
</dbReference>
<dbReference type="EMBL" id="CAWUHB010000028">
    <property type="protein sequence ID" value="CAK7223598.1"/>
    <property type="molecule type" value="Genomic_DNA"/>
</dbReference>
<organism evidence="10 11">
    <name type="scientific">Sporothrix curviconia</name>
    <dbReference type="NCBI Taxonomy" id="1260050"/>
    <lineage>
        <taxon>Eukaryota</taxon>
        <taxon>Fungi</taxon>
        <taxon>Dikarya</taxon>
        <taxon>Ascomycota</taxon>
        <taxon>Pezizomycotina</taxon>
        <taxon>Sordariomycetes</taxon>
        <taxon>Sordariomycetidae</taxon>
        <taxon>Ophiostomatales</taxon>
        <taxon>Ophiostomataceae</taxon>
        <taxon>Sporothrix</taxon>
    </lineage>
</organism>
<feature type="region of interest" description="Disordered" evidence="8">
    <location>
        <begin position="1"/>
        <end position="25"/>
    </location>
</feature>
<feature type="compositionally biased region" description="Acidic residues" evidence="8">
    <location>
        <begin position="202"/>
        <end position="221"/>
    </location>
</feature>
<comment type="catalytic activity">
    <reaction evidence="1">
        <text>Endonucleolytic cleavage to 5'-phosphomonoester.</text>
        <dbReference type="EC" id="3.1.26.4"/>
    </reaction>
</comment>
<keyword evidence="6" id="KW-0255">Endonuclease</keyword>
<dbReference type="PROSITE" id="PS50879">
    <property type="entry name" value="RNASE_H_1"/>
    <property type="match status" value="1"/>
</dbReference>
<dbReference type="PANTHER" id="PTHR10642">
    <property type="entry name" value="RIBONUCLEASE H1"/>
    <property type="match status" value="1"/>
</dbReference>
<feature type="compositionally biased region" description="Low complexity" evidence="8">
    <location>
        <begin position="10"/>
        <end position="22"/>
    </location>
</feature>
<dbReference type="Proteomes" id="UP001642405">
    <property type="component" value="Unassembled WGS sequence"/>
</dbReference>
<evidence type="ECO:0000313" key="10">
    <source>
        <dbReference type="EMBL" id="CAK7223598.1"/>
    </source>
</evidence>
<dbReference type="InterPro" id="IPR012337">
    <property type="entry name" value="RNaseH-like_sf"/>
</dbReference>
<dbReference type="SUPFAM" id="SSF53098">
    <property type="entry name" value="Ribonuclease H-like"/>
    <property type="match status" value="1"/>
</dbReference>
<dbReference type="InterPro" id="IPR036397">
    <property type="entry name" value="RNaseH_sf"/>
</dbReference>
<evidence type="ECO:0000313" key="11">
    <source>
        <dbReference type="Proteomes" id="UP001642405"/>
    </source>
</evidence>
<name>A0ABP0BVE6_9PEZI</name>
<evidence type="ECO:0000256" key="6">
    <source>
        <dbReference type="ARBA" id="ARBA00022759"/>
    </source>
</evidence>
<dbReference type="Gene3D" id="3.30.420.10">
    <property type="entry name" value="Ribonuclease H-like superfamily/Ribonuclease H"/>
    <property type="match status" value="1"/>
</dbReference>
<evidence type="ECO:0000256" key="2">
    <source>
        <dbReference type="ARBA" id="ARBA00005300"/>
    </source>
</evidence>
<dbReference type="Gene3D" id="3.40.970.10">
    <property type="entry name" value="Ribonuclease H1, N-terminal domain"/>
    <property type="match status" value="2"/>
</dbReference>
<evidence type="ECO:0000256" key="3">
    <source>
        <dbReference type="ARBA" id="ARBA00012180"/>
    </source>
</evidence>
<dbReference type="InterPro" id="IPR037056">
    <property type="entry name" value="RNase_H1_N_sf"/>
</dbReference>
<keyword evidence="5" id="KW-0479">Metal-binding</keyword>
<feature type="compositionally biased region" description="Low complexity" evidence="8">
    <location>
        <begin position="236"/>
        <end position="245"/>
    </location>
</feature>
<dbReference type="Pfam" id="PF01693">
    <property type="entry name" value="Cauli_VI"/>
    <property type="match status" value="2"/>
</dbReference>
<dbReference type="SUPFAM" id="SSF55658">
    <property type="entry name" value="L9 N-domain-like"/>
    <property type="match status" value="2"/>
</dbReference>
<keyword evidence="4" id="KW-0540">Nuclease</keyword>
<comment type="caution">
    <text evidence="10">The sequence shown here is derived from an EMBL/GenBank/DDBJ whole genome shotgun (WGS) entry which is preliminary data.</text>
</comment>
<feature type="domain" description="RNase H type-1" evidence="9">
    <location>
        <begin position="244"/>
        <end position="394"/>
    </location>
</feature>
<dbReference type="Pfam" id="PF00075">
    <property type="entry name" value="RNase_H"/>
    <property type="match status" value="1"/>
</dbReference>
<evidence type="ECO:0000256" key="1">
    <source>
        <dbReference type="ARBA" id="ARBA00000077"/>
    </source>
</evidence>
<gene>
    <name evidence="10" type="ORF">SCUCBS95973_005233</name>
</gene>
<proteinExistence type="inferred from homology"/>
<dbReference type="InterPro" id="IPR050092">
    <property type="entry name" value="RNase_H"/>
</dbReference>
<feature type="region of interest" description="Disordered" evidence="8">
    <location>
        <begin position="191"/>
        <end position="221"/>
    </location>
</feature>
<dbReference type="EC" id="3.1.26.4" evidence="3"/>
<dbReference type="InterPro" id="IPR009027">
    <property type="entry name" value="Ribosomal_bL9/RNase_H1_N"/>
</dbReference>
<dbReference type="InterPro" id="IPR002156">
    <property type="entry name" value="RNaseH_domain"/>
</dbReference>
<evidence type="ECO:0000256" key="7">
    <source>
        <dbReference type="ARBA" id="ARBA00022801"/>
    </source>
</evidence>
<evidence type="ECO:0000256" key="8">
    <source>
        <dbReference type="SAM" id="MobiDB-lite"/>
    </source>
</evidence>